<dbReference type="InterPro" id="IPR036249">
    <property type="entry name" value="Thioredoxin-like_sf"/>
</dbReference>
<dbReference type="InterPro" id="IPR000866">
    <property type="entry name" value="AhpC/TSA"/>
</dbReference>
<feature type="domain" description="Thioredoxin" evidence="1">
    <location>
        <begin position="42"/>
        <end position="220"/>
    </location>
</feature>
<dbReference type="Gene3D" id="3.40.30.10">
    <property type="entry name" value="Glutaredoxin"/>
    <property type="match status" value="1"/>
</dbReference>
<sequence length="222" mass="24773">MLFSTVFKCINIHLSHITMAVILKYRLIVFSILVIGCNSSTTPADKPAPPLKTQHNVSEDVIQSEIKKFQTRSKSLVGTSYPFLKLLSKEAGIPGSVFEQRVVILNFSFANCKPCILELEGISLLYNKLKDNKNVLFLSITPDDDSTVNAFVKQHDLPYMPVSVERDIGNKLNFESGYPTNLILKRGTIKRVCSGGFPTKQQSTNFFMGSFLATIEDLLDSM</sequence>
<dbReference type="Proteomes" id="UP000198757">
    <property type="component" value="Unassembled WGS sequence"/>
</dbReference>
<dbReference type="GO" id="GO:0016209">
    <property type="term" value="F:antioxidant activity"/>
    <property type="evidence" value="ECO:0007669"/>
    <property type="project" value="InterPro"/>
</dbReference>
<dbReference type="EMBL" id="FMZO01000026">
    <property type="protein sequence ID" value="SDE20243.1"/>
    <property type="molecule type" value="Genomic_DNA"/>
</dbReference>
<dbReference type="PANTHER" id="PTHR42852">
    <property type="entry name" value="THIOL:DISULFIDE INTERCHANGE PROTEIN DSBE"/>
    <property type="match status" value="1"/>
</dbReference>
<dbReference type="PANTHER" id="PTHR42852:SF17">
    <property type="entry name" value="THIOREDOXIN-LIKE PROTEIN HI_1115"/>
    <property type="match status" value="1"/>
</dbReference>
<dbReference type="GO" id="GO:0016491">
    <property type="term" value="F:oxidoreductase activity"/>
    <property type="evidence" value="ECO:0007669"/>
    <property type="project" value="InterPro"/>
</dbReference>
<dbReference type="SUPFAM" id="SSF52833">
    <property type="entry name" value="Thioredoxin-like"/>
    <property type="match status" value="1"/>
</dbReference>
<accession>A0A1G7AZM5</accession>
<gene>
    <name evidence="2" type="ORF">SAMN04487894_12616</name>
</gene>
<evidence type="ECO:0000313" key="2">
    <source>
        <dbReference type="EMBL" id="SDE20243.1"/>
    </source>
</evidence>
<name>A0A1G7AZM5_NIADE</name>
<organism evidence="2 3">
    <name type="scientific">Niabella drilacis (strain DSM 25811 / CCM 8410 / CCUG 62505 / LMG 26954 / E90)</name>
    <dbReference type="NCBI Taxonomy" id="1285928"/>
    <lineage>
        <taxon>Bacteria</taxon>
        <taxon>Pseudomonadati</taxon>
        <taxon>Bacteroidota</taxon>
        <taxon>Chitinophagia</taxon>
        <taxon>Chitinophagales</taxon>
        <taxon>Chitinophagaceae</taxon>
        <taxon>Niabella</taxon>
    </lineage>
</organism>
<dbReference type="AlphaFoldDB" id="A0A1G7AZM5"/>
<evidence type="ECO:0000259" key="1">
    <source>
        <dbReference type="PROSITE" id="PS51352"/>
    </source>
</evidence>
<proteinExistence type="predicted"/>
<dbReference type="PROSITE" id="PS51352">
    <property type="entry name" value="THIOREDOXIN_2"/>
    <property type="match status" value="1"/>
</dbReference>
<keyword evidence="3" id="KW-1185">Reference proteome</keyword>
<dbReference type="Pfam" id="PF00578">
    <property type="entry name" value="AhpC-TSA"/>
    <property type="match status" value="1"/>
</dbReference>
<protein>
    <submittedName>
        <fullName evidence="2">AhpC/TSA family protein</fullName>
    </submittedName>
</protein>
<dbReference type="STRING" id="1285928.SAMN04487894_12616"/>
<dbReference type="InterPro" id="IPR013766">
    <property type="entry name" value="Thioredoxin_domain"/>
</dbReference>
<reference evidence="3" key="1">
    <citation type="submission" date="2016-10" db="EMBL/GenBank/DDBJ databases">
        <authorList>
            <person name="Varghese N."/>
            <person name="Submissions S."/>
        </authorList>
    </citation>
    <scope>NUCLEOTIDE SEQUENCE [LARGE SCALE GENOMIC DNA]</scope>
    <source>
        <strain evidence="3">DSM 25811 / CCM 8410 / LMG 26954 / E90</strain>
    </source>
</reference>
<dbReference type="InterPro" id="IPR050553">
    <property type="entry name" value="Thioredoxin_ResA/DsbE_sf"/>
</dbReference>
<evidence type="ECO:0000313" key="3">
    <source>
        <dbReference type="Proteomes" id="UP000198757"/>
    </source>
</evidence>